<dbReference type="GO" id="GO:0070008">
    <property type="term" value="F:serine-type exopeptidase activity"/>
    <property type="evidence" value="ECO:0007669"/>
    <property type="project" value="InterPro"/>
</dbReference>
<dbReference type="InterPro" id="IPR008758">
    <property type="entry name" value="Peptidase_S28"/>
</dbReference>
<evidence type="ECO:0000256" key="5">
    <source>
        <dbReference type="ARBA" id="ARBA00023180"/>
    </source>
</evidence>
<evidence type="ECO:0000256" key="4">
    <source>
        <dbReference type="ARBA" id="ARBA00022801"/>
    </source>
</evidence>
<accession>A0A2G9TKZ5</accession>
<reference evidence="6 7" key="1">
    <citation type="submission" date="2015-09" db="EMBL/GenBank/DDBJ databases">
        <title>Draft genome of the parasitic nematode Teladorsagia circumcincta isolate WARC Sus (inbred).</title>
        <authorList>
            <person name="Mitreva M."/>
        </authorList>
    </citation>
    <scope>NUCLEOTIDE SEQUENCE [LARGE SCALE GENOMIC DNA]</scope>
    <source>
        <strain evidence="6 7">S</strain>
    </source>
</reference>
<dbReference type="Pfam" id="PF05577">
    <property type="entry name" value="Peptidase_S28"/>
    <property type="match status" value="1"/>
</dbReference>
<comment type="similarity">
    <text evidence="1">Belongs to the peptidase S28 family.</text>
</comment>
<keyword evidence="2" id="KW-0645">Protease</keyword>
<organism evidence="6 7">
    <name type="scientific">Teladorsagia circumcincta</name>
    <name type="common">Brown stomach worm</name>
    <name type="synonym">Ostertagia circumcincta</name>
    <dbReference type="NCBI Taxonomy" id="45464"/>
    <lineage>
        <taxon>Eukaryota</taxon>
        <taxon>Metazoa</taxon>
        <taxon>Ecdysozoa</taxon>
        <taxon>Nematoda</taxon>
        <taxon>Chromadorea</taxon>
        <taxon>Rhabditida</taxon>
        <taxon>Rhabditina</taxon>
        <taxon>Rhabditomorpha</taxon>
        <taxon>Strongyloidea</taxon>
        <taxon>Trichostrongylidae</taxon>
        <taxon>Teladorsagia</taxon>
    </lineage>
</organism>
<dbReference type="OrthoDB" id="1735038at2759"/>
<dbReference type="EMBL" id="KZ360563">
    <property type="protein sequence ID" value="PIO58617.1"/>
    <property type="molecule type" value="Genomic_DNA"/>
</dbReference>
<evidence type="ECO:0000256" key="1">
    <source>
        <dbReference type="ARBA" id="ARBA00011079"/>
    </source>
</evidence>
<evidence type="ECO:0000313" key="6">
    <source>
        <dbReference type="EMBL" id="PIO58617.1"/>
    </source>
</evidence>
<feature type="non-terminal residue" evidence="6">
    <location>
        <position position="120"/>
    </location>
</feature>
<sequence length="120" mass="14264">GFRKRKFANSKIPFSFTALKFQRYFYNLRYYRPGTNAVFLMVQNEDFPFVQWAKEERAPVFALEHRFYGKSLPTNNLSVENLQLLNSRQAIEDVATFIQKMNKKHHFKDPKWIVFGGSYG</sequence>
<protein>
    <recommendedName>
        <fullName evidence="8">Serine carboxypeptidase S28</fullName>
    </recommendedName>
</protein>
<keyword evidence="4" id="KW-0378">Hydrolase</keyword>
<dbReference type="PANTHER" id="PTHR11010">
    <property type="entry name" value="PROTEASE S28 PRO-X CARBOXYPEPTIDASE-RELATED"/>
    <property type="match status" value="1"/>
</dbReference>
<keyword evidence="3" id="KW-0732">Signal</keyword>
<evidence type="ECO:0000313" key="7">
    <source>
        <dbReference type="Proteomes" id="UP000230423"/>
    </source>
</evidence>
<dbReference type="PANTHER" id="PTHR11010:SF117">
    <property type="entry name" value="SERINE PROTEASE 16"/>
    <property type="match status" value="1"/>
</dbReference>
<dbReference type="Gene3D" id="3.40.50.1820">
    <property type="entry name" value="alpha/beta hydrolase"/>
    <property type="match status" value="1"/>
</dbReference>
<evidence type="ECO:0000256" key="2">
    <source>
        <dbReference type="ARBA" id="ARBA00022670"/>
    </source>
</evidence>
<feature type="non-terminal residue" evidence="6">
    <location>
        <position position="1"/>
    </location>
</feature>
<evidence type="ECO:0008006" key="8">
    <source>
        <dbReference type="Google" id="ProtNLM"/>
    </source>
</evidence>
<gene>
    <name evidence="6" type="ORF">TELCIR_19943</name>
</gene>
<name>A0A2G9TKZ5_TELCI</name>
<keyword evidence="7" id="KW-1185">Reference proteome</keyword>
<proteinExistence type="inferred from homology"/>
<evidence type="ECO:0000256" key="3">
    <source>
        <dbReference type="ARBA" id="ARBA00022729"/>
    </source>
</evidence>
<dbReference type="GO" id="GO:0008239">
    <property type="term" value="F:dipeptidyl-peptidase activity"/>
    <property type="evidence" value="ECO:0007669"/>
    <property type="project" value="TreeGrafter"/>
</dbReference>
<dbReference type="InterPro" id="IPR029058">
    <property type="entry name" value="AB_hydrolase_fold"/>
</dbReference>
<dbReference type="AlphaFoldDB" id="A0A2G9TKZ5"/>
<dbReference type="Proteomes" id="UP000230423">
    <property type="component" value="Unassembled WGS sequence"/>
</dbReference>
<dbReference type="GO" id="GO:0006508">
    <property type="term" value="P:proteolysis"/>
    <property type="evidence" value="ECO:0007669"/>
    <property type="project" value="UniProtKB-KW"/>
</dbReference>
<keyword evidence="5" id="KW-0325">Glycoprotein</keyword>
<dbReference type="SUPFAM" id="SSF53474">
    <property type="entry name" value="alpha/beta-Hydrolases"/>
    <property type="match status" value="1"/>
</dbReference>